<reference evidence="5 6" key="1">
    <citation type="submission" date="2021-05" db="EMBL/GenBank/DDBJ databases">
        <title>Novel Bacillus species.</title>
        <authorList>
            <person name="Liu G."/>
        </authorList>
    </citation>
    <scope>NUCLEOTIDE SEQUENCE [LARGE SCALE GENOMIC DNA]</scope>
    <source>
        <strain evidence="5 6">FJAT-49705</strain>
    </source>
</reference>
<dbReference type="Gene3D" id="3.40.50.410">
    <property type="entry name" value="von Willebrand factor, type A domain"/>
    <property type="match status" value="1"/>
</dbReference>
<dbReference type="PROSITE" id="PS50234">
    <property type="entry name" value="VWFA"/>
    <property type="match status" value="1"/>
</dbReference>
<keyword evidence="3" id="KW-0732">Signal</keyword>
<evidence type="ECO:0000313" key="5">
    <source>
        <dbReference type="EMBL" id="MBS4193311.1"/>
    </source>
</evidence>
<proteinExistence type="predicted"/>
<dbReference type="Proteomes" id="UP000681027">
    <property type="component" value="Unassembled WGS sequence"/>
</dbReference>
<dbReference type="PROSITE" id="PS51257">
    <property type="entry name" value="PROKAR_LIPOPROTEIN"/>
    <property type="match status" value="1"/>
</dbReference>
<sequence length="480" mass="54855">MRNIQFDKLRSYFFIILCFLLLTGCSEQAKPSSNEKDETKVKKEIVNKDKEKEQADEEIPKAPRELEGMIAQGPGKLVEKHMDPELEILDGWDYFKYSKFIDEKFTPIVNEELQAYFEKNKDLASDQVYDYLVYQLASGQYKSNYEKLISYEHGYVMPELPDGEDEIELAKKQKTNVVILMDASGSMKANVPGGVKMDLAKETIKQFTDQLEGDVNVSLFAYGHIGSGKDSDKEKSCQSIETLYPLSPYEGNKFNEAMNSFQASGWTPLAGAIEKANELLSNYPHEEYKNIVYIVSDGIETCGGNPVEAAKQLNESKIEAKVNIIGFDVDDEGQKQLKQVAEAGGGDYATVRDKSEFEDVILKKWKPSIMQVFSQQGILLNEYVDQQKRLIDIHSSLYNASEREGSRIIMATFYLQNKELISREIGLEVREKAEEMRDLRNDHFKAIKEEKELEAKQASDEIDAKVKAWKDKWYKELENK</sequence>
<keyword evidence="6" id="KW-1185">Reference proteome</keyword>
<dbReference type="EMBL" id="JAGYPM010000010">
    <property type="protein sequence ID" value="MBS4193311.1"/>
    <property type="molecule type" value="Genomic_DNA"/>
</dbReference>
<evidence type="ECO:0000313" key="6">
    <source>
        <dbReference type="Proteomes" id="UP000681027"/>
    </source>
</evidence>
<dbReference type="SMART" id="SM00327">
    <property type="entry name" value="VWA"/>
    <property type="match status" value="1"/>
</dbReference>
<feature type="chain" id="PRO_5045049572" evidence="3">
    <location>
        <begin position="30"/>
        <end position="480"/>
    </location>
</feature>
<comment type="caution">
    <text evidence="5">The sequence shown here is derived from an EMBL/GenBank/DDBJ whole genome shotgun (WGS) entry which is preliminary data.</text>
</comment>
<dbReference type="InterPro" id="IPR002035">
    <property type="entry name" value="VWF_A"/>
</dbReference>
<keyword evidence="1" id="KW-0175">Coiled coil</keyword>
<dbReference type="Pfam" id="PF00092">
    <property type="entry name" value="VWA"/>
    <property type="match status" value="1"/>
</dbReference>
<evidence type="ECO:0000256" key="1">
    <source>
        <dbReference type="SAM" id="Coils"/>
    </source>
</evidence>
<dbReference type="SUPFAM" id="SSF53300">
    <property type="entry name" value="vWA-like"/>
    <property type="match status" value="1"/>
</dbReference>
<protein>
    <submittedName>
        <fullName evidence="5">VWA domain-containing protein</fullName>
    </submittedName>
</protein>
<evidence type="ECO:0000256" key="3">
    <source>
        <dbReference type="SAM" id="SignalP"/>
    </source>
</evidence>
<evidence type="ECO:0000259" key="4">
    <source>
        <dbReference type="PROSITE" id="PS50234"/>
    </source>
</evidence>
<feature type="signal peptide" evidence="3">
    <location>
        <begin position="1"/>
        <end position="29"/>
    </location>
</feature>
<feature type="region of interest" description="Disordered" evidence="2">
    <location>
        <begin position="29"/>
        <end position="58"/>
    </location>
</feature>
<accession>A0ABS5P0B1</accession>
<dbReference type="InterPro" id="IPR051173">
    <property type="entry name" value="Ca_channel_alpha-2/delta"/>
</dbReference>
<dbReference type="PANTHER" id="PTHR10166">
    <property type="entry name" value="VOLTAGE-DEPENDENT CALCIUM CHANNEL SUBUNIT ALPHA-2/DELTA-RELATED"/>
    <property type="match status" value="1"/>
</dbReference>
<dbReference type="PANTHER" id="PTHR10166:SF37">
    <property type="entry name" value="STOLID, ISOFORM H"/>
    <property type="match status" value="1"/>
</dbReference>
<dbReference type="InterPro" id="IPR036465">
    <property type="entry name" value="vWFA_dom_sf"/>
</dbReference>
<dbReference type="RefSeq" id="WP_213104746.1">
    <property type="nucleotide sequence ID" value="NZ_JAGYPM010000010.1"/>
</dbReference>
<name>A0ABS5P0B1_9BACI</name>
<feature type="coiled-coil region" evidence="1">
    <location>
        <begin position="436"/>
        <end position="468"/>
    </location>
</feature>
<evidence type="ECO:0000256" key="2">
    <source>
        <dbReference type="SAM" id="MobiDB-lite"/>
    </source>
</evidence>
<feature type="compositionally biased region" description="Basic and acidic residues" evidence="2">
    <location>
        <begin position="33"/>
        <end position="58"/>
    </location>
</feature>
<organism evidence="5 6">
    <name type="scientific">Cytobacillus citreus</name>
    <dbReference type="NCBI Taxonomy" id="2833586"/>
    <lineage>
        <taxon>Bacteria</taxon>
        <taxon>Bacillati</taxon>
        <taxon>Bacillota</taxon>
        <taxon>Bacilli</taxon>
        <taxon>Bacillales</taxon>
        <taxon>Bacillaceae</taxon>
        <taxon>Cytobacillus</taxon>
    </lineage>
</organism>
<feature type="domain" description="VWFA" evidence="4">
    <location>
        <begin position="176"/>
        <end position="365"/>
    </location>
</feature>
<gene>
    <name evidence="5" type="ORF">KHA94_24815</name>
</gene>